<reference evidence="1 2" key="1">
    <citation type="submission" date="2017-05" db="EMBL/GenBank/DDBJ databases">
        <title>Vagococcus spp. assemblies.</title>
        <authorList>
            <person name="Gulvik C.A."/>
        </authorList>
    </citation>
    <scope>NUCLEOTIDE SEQUENCE [LARGE SCALE GENOMIC DNA]</scope>
    <source>
        <strain evidence="1 2">SS1995</strain>
    </source>
</reference>
<proteinExistence type="predicted"/>
<dbReference type="RefSeq" id="WP_125983355.1">
    <property type="nucleotide sequence ID" value="NZ_NGJS01000003.1"/>
</dbReference>
<evidence type="ECO:0000313" key="1">
    <source>
        <dbReference type="EMBL" id="RST99822.1"/>
    </source>
</evidence>
<organism evidence="1 2">
    <name type="scientific">Vagococcus vulneris</name>
    <dbReference type="NCBI Taxonomy" id="1977869"/>
    <lineage>
        <taxon>Bacteria</taxon>
        <taxon>Bacillati</taxon>
        <taxon>Bacillota</taxon>
        <taxon>Bacilli</taxon>
        <taxon>Lactobacillales</taxon>
        <taxon>Enterococcaceae</taxon>
        <taxon>Vagococcus</taxon>
    </lineage>
</organism>
<comment type="caution">
    <text evidence="1">The sequence shown here is derived from an EMBL/GenBank/DDBJ whole genome shotgun (WGS) entry which is preliminary data.</text>
</comment>
<accession>A0A430A0H2</accession>
<dbReference type="OrthoDB" id="2222543at2"/>
<evidence type="ECO:0000313" key="2">
    <source>
        <dbReference type="Proteomes" id="UP000287857"/>
    </source>
</evidence>
<keyword evidence="2" id="KW-1185">Reference proteome</keyword>
<protein>
    <submittedName>
        <fullName evidence="1">Uncharacterized protein</fullName>
    </submittedName>
</protein>
<gene>
    <name evidence="1" type="ORF">CBF37_03610</name>
</gene>
<dbReference type="AlphaFoldDB" id="A0A430A0H2"/>
<sequence length="175" mass="20192">MDYFQARISRETACFFEMLKNKYEIESNSNFTQAAVISRAVEEVSAINDWEKIINDTTTVKIKTDVEITDKDLRIRVQISPQIKISIENYKYFFPQFVGTRSVTLGVTLHHIFKGALLIRENPSLVNPVVDDIDDIFANGEAKMLDLIAPINREIFKNIFSEMKNDVKNKQKVLK</sequence>
<dbReference type="Proteomes" id="UP000287857">
    <property type="component" value="Unassembled WGS sequence"/>
</dbReference>
<name>A0A430A0H2_9ENTE</name>
<dbReference type="EMBL" id="NGJS01000003">
    <property type="protein sequence ID" value="RST99822.1"/>
    <property type="molecule type" value="Genomic_DNA"/>
</dbReference>